<dbReference type="SMART" id="SM00249">
    <property type="entry name" value="PHD"/>
    <property type="match status" value="1"/>
</dbReference>
<keyword evidence="1" id="KW-1185">Reference proteome</keyword>
<dbReference type="InterPro" id="IPR045894">
    <property type="entry name" value="At5g08430-like"/>
</dbReference>
<dbReference type="GO" id="GO:0003677">
    <property type="term" value="F:DNA binding"/>
    <property type="evidence" value="ECO:0007669"/>
    <property type="project" value="InterPro"/>
</dbReference>
<dbReference type="Gramene" id="Jr07_09340_p1">
    <property type="protein sequence ID" value="cds.Jr07_09340_p1"/>
    <property type="gene ID" value="Jr07_09340"/>
</dbReference>
<dbReference type="KEGG" id="jre:108981329"/>
<sequence>MRKCKRKQRVNKETETEDWCFVCKDGGQLIICEYGDCLKVYHPGCVGKDDSLLDNGKRWTCNCHSCLRCHKTPKFHCFCCPNAVCARCVNAANFVPASGKNGFCCECLELVLLAEEKVEYDSDGGKIDFTDRDTYECLFKEYWEIIKEKEGLTLDDIYTAKAKIKKSGYFSSGSGSVKFGEDEEELMISDCDMYDMEEYKPFYQRRQPKVLEFSGWGSKPLIEFLKSLGTDTTKQLSQYDVDRIISEYIRENDLLDPQNRKKVICDEKLRALLGKKSVSKRRIPNLLDAHFAENLVQSEDDGIEKEDRSSLEDKSENLMVACQRQRTLSSDKKSAEVEVEIIMQQTGYASIVAENINLVYLRRSLVEELLKDHENFEGKVVGSFVKVKADPRDYLQKNSHQLLQVTGIKETLAAGKMSSEILLQASCVPLDIHISMLSDSDFTEEECDELRQKMNSSLLRKPTVVELEQKARSLHADIMKQRIERELVLLQNQIDRANEKGWRRELYQFLDRRELLKKASEQQRLLNQQPKVLAEVVEVTGSSGDLSKQGFPCSPQSILAWNPKTPCT</sequence>
<dbReference type="InterPro" id="IPR001965">
    <property type="entry name" value="Znf_PHD"/>
</dbReference>
<dbReference type="FunCoup" id="A0A2I4DLF0">
    <property type="interactions" value="501"/>
</dbReference>
<dbReference type="InterPro" id="IPR036128">
    <property type="entry name" value="Plus3-like_sf"/>
</dbReference>
<proteinExistence type="predicted"/>
<protein>
    <submittedName>
        <fullName evidence="2">Uncharacterized protein At5g08430</fullName>
    </submittedName>
</protein>
<dbReference type="STRING" id="51240.A0A2I4DLF0"/>
<dbReference type="SUPFAM" id="SSF47592">
    <property type="entry name" value="SWIB/MDM2 domain"/>
    <property type="match status" value="1"/>
</dbReference>
<dbReference type="SUPFAM" id="SSF57903">
    <property type="entry name" value="FYVE/PHD zinc finger"/>
    <property type="match status" value="1"/>
</dbReference>
<dbReference type="Gene3D" id="1.10.245.10">
    <property type="entry name" value="SWIB/MDM2 domain"/>
    <property type="match status" value="1"/>
</dbReference>
<dbReference type="InterPro" id="IPR058668">
    <property type="entry name" value="NERD_dom"/>
</dbReference>
<evidence type="ECO:0000313" key="1">
    <source>
        <dbReference type="Proteomes" id="UP000235220"/>
    </source>
</evidence>
<dbReference type="PANTHER" id="PTHR46851:SF22">
    <property type="entry name" value="ZINC ION BINDING _ DNA BINDING PROTEIN"/>
    <property type="match status" value="1"/>
</dbReference>
<dbReference type="InterPro" id="IPR036885">
    <property type="entry name" value="SWIB_MDM2_dom_sf"/>
</dbReference>
<dbReference type="PANTHER" id="PTHR46851">
    <property type="entry name" value="OS01G0884500 PROTEIN"/>
    <property type="match status" value="1"/>
</dbReference>
<dbReference type="Pfam" id="PF03126">
    <property type="entry name" value="Plus-3"/>
    <property type="match status" value="1"/>
</dbReference>
<dbReference type="InterPro" id="IPR004343">
    <property type="entry name" value="Plus-3_dom"/>
</dbReference>
<dbReference type="InterPro" id="IPR019835">
    <property type="entry name" value="SWIB_domain"/>
</dbReference>
<dbReference type="AlphaFoldDB" id="A0A2I4DLF0"/>
<dbReference type="SMART" id="SM00719">
    <property type="entry name" value="Plus3"/>
    <property type="match status" value="1"/>
</dbReference>
<dbReference type="SUPFAM" id="SSF159042">
    <property type="entry name" value="Plus3-like"/>
    <property type="match status" value="1"/>
</dbReference>
<dbReference type="Gene3D" id="3.90.70.200">
    <property type="entry name" value="Plus-3 domain"/>
    <property type="match status" value="1"/>
</dbReference>
<dbReference type="InterPro" id="IPR013083">
    <property type="entry name" value="Znf_RING/FYVE/PHD"/>
</dbReference>
<dbReference type="Gene3D" id="3.30.40.10">
    <property type="entry name" value="Zinc/RING finger domain, C3HC4 (zinc finger)"/>
    <property type="match status" value="1"/>
</dbReference>
<dbReference type="PROSITE" id="PS51925">
    <property type="entry name" value="SWIB_MDM2"/>
    <property type="match status" value="1"/>
</dbReference>
<dbReference type="Pfam" id="PF02201">
    <property type="entry name" value="SWIB"/>
    <property type="match status" value="1"/>
</dbReference>
<dbReference type="PROSITE" id="PS51360">
    <property type="entry name" value="PLUS3"/>
    <property type="match status" value="1"/>
</dbReference>
<dbReference type="SMART" id="SM00151">
    <property type="entry name" value="SWIB"/>
    <property type="match status" value="1"/>
</dbReference>
<dbReference type="InterPro" id="IPR003121">
    <property type="entry name" value="SWIB_MDM2_domain"/>
</dbReference>
<accession>A0A2I4DLF0</accession>
<name>A0A2I4DLF0_JUGRE</name>
<reference evidence="2" key="1">
    <citation type="submission" date="2025-08" db="UniProtKB">
        <authorList>
            <consortium name="RefSeq"/>
        </authorList>
    </citation>
    <scope>IDENTIFICATION</scope>
    <source>
        <tissue evidence="2">Leaves</tissue>
    </source>
</reference>
<dbReference type="InterPro" id="IPR011011">
    <property type="entry name" value="Znf_FYVE_PHD"/>
</dbReference>
<organism evidence="1 2">
    <name type="scientific">Juglans regia</name>
    <name type="common">English walnut</name>
    <dbReference type="NCBI Taxonomy" id="51240"/>
    <lineage>
        <taxon>Eukaryota</taxon>
        <taxon>Viridiplantae</taxon>
        <taxon>Streptophyta</taxon>
        <taxon>Embryophyta</taxon>
        <taxon>Tracheophyta</taxon>
        <taxon>Spermatophyta</taxon>
        <taxon>Magnoliopsida</taxon>
        <taxon>eudicotyledons</taxon>
        <taxon>Gunneridae</taxon>
        <taxon>Pentapetalae</taxon>
        <taxon>rosids</taxon>
        <taxon>fabids</taxon>
        <taxon>Fagales</taxon>
        <taxon>Juglandaceae</taxon>
        <taxon>Juglans</taxon>
    </lineage>
</organism>
<gene>
    <name evidence="2" type="primary">LOC108981329</name>
</gene>
<dbReference type="OrthoDB" id="1870062at2759"/>
<dbReference type="GeneID" id="108981329"/>
<dbReference type="CDD" id="cd10567">
    <property type="entry name" value="SWIB-MDM2_like"/>
    <property type="match status" value="1"/>
</dbReference>
<dbReference type="CDD" id="cd15568">
    <property type="entry name" value="PHD5_NSD"/>
    <property type="match status" value="1"/>
</dbReference>
<dbReference type="Proteomes" id="UP000235220">
    <property type="component" value="Chromosome 7"/>
</dbReference>
<dbReference type="Pfam" id="PF25980">
    <property type="entry name" value="NERD_plant"/>
    <property type="match status" value="1"/>
</dbReference>
<evidence type="ECO:0000313" key="2">
    <source>
        <dbReference type="RefSeq" id="XP_018807986.2"/>
    </source>
</evidence>
<dbReference type="RefSeq" id="XP_018807986.2">
    <property type="nucleotide sequence ID" value="XM_018952441.2"/>
</dbReference>